<evidence type="ECO:0000313" key="11">
    <source>
        <dbReference type="EMBL" id="CAF4082913.1"/>
    </source>
</evidence>
<dbReference type="Proteomes" id="UP000682733">
    <property type="component" value="Unassembled WGS sequence"/>
</dbReference>
<dbReference type="Pfam" id="PF12796">
    <property type="entry name" value="Ank_2"/>
    <property type="match status" value="1"/>
</dbReference>
<keyword evidence="2 9" id="KW-0328">Glycosyltransferase</keyword>
<dbReference type="InterPro" id="IPR000768">
    <property type="entry name" value="ART"/>
</dbReference>
<keyword evidence="9" id="KW-0521">NADP</keyword>
<protein>
    <recommendedName>
        <fullName evidence="9">NAD(P)(+)--arginine ADP-ribosyltransferase</fullName>
        <ecNumber evidence="9">2.4.2.31</ecNumber>
    </recommendedName>
    <alternativeName>
        <fullName evidence="9">Mono(ADP-ribosyl)transferase</fullName>
    </alternativeName>
</protein>
<dbReference type="Gene3D" id="3.90.176.10">
    <property type="entry name" value="Toxin ADP-ribosyltransferase, Chain A, domain 1"/>
    <property type="match status" value="1"/>
</dbReference>
<dbReference type="Proteomes" id="UP000677228">
    <property type="component" value="Unassembled WGS sequence"/>
</dbReference>
<evidence type="ECO:0000256" key="6">
    <source>
        <dbReference type="ARBA" id="ARBA00023043"/>
    </source>
</evidence>
<evidence type="ECO:0000256" key="4">
    <source>
        <dbReference type="ARBA" id="ARBA00022695"/>
    </source>
</evidence>
<evidence type="ECO:0000256" key="3">
    <source>
        <dbReference type="ARBA" id="ARBA00022679"/>
    </source>
</evidence>
<keyword evidence="3 9" id="KW-0808">Transferase</keyword>
<dbReference type="Pfam" id="PF01129">
    <property type="entry name" value="ART"/>
    <property type="match status" value="1"/>
</dbReference>
<dbReference type="GO" id="GO:0106274">
    <property type="term" value="F:NAD+-protein-arginine ADP-ribosyltransferase activity"/>
    <property type="evidence" value="ECO:0007669"/>
    <property type="project" value="UniProtKB-EC"/>
</dbReference>
<evidence type="ECO:0000256" key="7">
    <source>
        <dbReference type="ARBA" id="ARBA00047597"/>
    </source>
</evidence>
<dbReference type="AlphaFoldDB" id="A0A8S2EPS6"/>
<dbReference type="Gene3D" id="1.25.40.20">
    <property type="entry name" value="Ankyrin repeat-containing domain"/>
    <property type="match status" value="1"/>
</dbReference>
<keyword evidence="6 8" id="KW-0040">ANK repeat</keyword>
<dbReference type="PANTHER" id="PTHR24198:SF165">
    <property type="entry name" value="ANKYRIN REPEAT-CONTAINING PROTEIN-RELATED"/>
    <property type="match status" value="1"/>
</dbReference>
<comment type="catalytic activity">
    <reaction evidence="7 9">
        <text>L-arginyl-[protein] + NAD(+) = N(omega)-(ADP-D-ribosyl)-L-arginyl-[protein] + nicotinamide + H(+)</text>
        <dbReference type="Rhea" id="RHEA:19149"/>
        <dbReference type="Rhea" id="RHEA-COMP:10532"/>
        <dbReference type="Rhea" id="RHEA-COMP:15087"/>
        <dbReference type="ChEBI" id="CHEBI:15378"/>
        <dbReference type="ChEBI" id="CHEBI:17154"/>
        <dbReference type="ChEBI" id="CHEBI:29965"/>
        <dbReference type="ChEBI" id="CHEBI:57540"/>
        <dbReference type="ChEBI" id="CHEBI:142554"/>
        <dbReference type="EC" id="2.4.2.31"/>
    </reaction>
</comment>
<dbReference type="PROSITE" id="PS50297">
    <property type="entry name" value="ANK_REP_REGION"/>
    <property type="match status" value="1"/>
</dbReference>
<accession>A0A8S2EPS6</accession>
<dbReference type="EMBL" id="CAJOBA010039757">
    <property type="protein sequence ID" value="CAF4082913.1"/>
    <property type="molecule type" value="Genomic_DNA"/>
</dbReference>
<dbReference type="EMBL" id="CAJNOK010018193">
    <property type="protein sequence ID" value="CAF1277814.1"/>
    <property type="molecule type" value="Genomic_DNA"/>
</dbReference>
<evidence type="ECO:0000256" key="9">
    <source>
        <dbReference type="RuleBase" id="RU361228"/>
    </source>
</evidence>
<keyword evidence="4" id="KW-0548">Nucleotidyltransferase</keyword>
<keyword evidence="5" id="KW-0677">Repeat</keyword>
<evidence type="ECO:0000256" key="2">
    <source>
        <dbReference type="ARBA" id="ARBA00022676"/>
    </source>
</evidence>
<comment type="caution">
    <text evidence="10">The sequence shown here is derived from an EMBL/GenBank/DDBJ whole genome shotgun (WGS) entry which is preliminary data.</text>
</comment>
<comment type="similarity">
    <text evidence="1 9">Belongs to the Arg-specific ADP-ribosyltransferase family.</text>
</comment>
<name>A0A8S2EPS6_9BILA</name>
<evidence type="ECO:0000256" key="8">
    <source>
        <dbReference type="PROSITE-ProRule" id="PRU00023"/>
    </source>
</evidence>
<reference evidence="10" key="1">
    <citation type="submission" date="2021-02" db="EMBL/GenBank/DDBJ databases">
        <authorList>
            <person name="Nowell W R."/>
        </authorList>
    </citation>
    <scope>NUCLEOTIDE SEQUENCE</scope>
</reference>
<dbReference type="SUPFAM" id="SSF56399">
    <property type="entry name" value="ADP-ribosylation"/>
    <property type="match status" value="1"/>
</dbReference>
<dbReference type="SUPFAM" id="SSF48403">
    <property type="entry name" value="Ankyrin repeat"/>
    <property type="match status" value="1"/>
</dbReference>
<organism evidence="10 12">
    <name type="scientific">Didymodactylos carnosus</name>
    <dbReference type="NCBI Taxonomy" id="1234261"/>
    <lineage>
        <taxon>Eukaryota</taxon>
        <taxon>Metazoa</taxon>
        <taxon>Spiralia</taxon>
        <taxon>Gnathifera</taxon>
        <taxon>Rotifera</taxon>
        <taxon>Eurotatoria</taxon>
        <taxon>Bdelloidea</taxon>
        <taxon>Philodinida</taxon>
        <taxon>Philodinidae</taxon>
        <taxon>Didymodactylos</taxon>
    </lineage>
</organism>
<dbReference type="InterPro" id="IPR036770">
    <property type="entry name" value="Ankyrin_rpt-contain_sf"/>
</dbReference>
<dbReference type="PROSITE" id="PS51996">
    <property type="entry name" value="TR_MART"/>
    <property type="match status" value="1"/>
</dbReference>
<dbReference type="PANTHER" id="PTHR24198">
    <property type="entry name" value="ANKYRIN REPEAT AND PROTEIN KINASE DOMAIN-CONTAINING PROTEIN"/>
    <property type="match status" value="1"/>
</dbReference>
<evidence type="ECO:0000256" key="1">
    <source>
        <dbReference type="ARBA" id="ARBA00009558"/>
    </source>
</evidence>
<keyword evidence="9" id="KW-0520">NAD</keyword>
<dbReference type="PROSITE" id="PS50088">
    <property type="entry name" value="ANK_REPEAT"/>
    <property type="match status" value="1"/>
</dbReference>
<dbReference type="SMART" id="SM00248">
    <property type="entry name" value="ANK"/>
    <property type="match status" value="2"/>
</dbReference>
<evidence type="ECO:0000256" key="5">
    <source>
        <dbReference type="ARBA" id="ARBA00022737"/>
    </source>
</evidence>
<proteinExistence type="inferred from homology"/>
<dbReference type="EC" id="2.4.2.31" evidence="9"/>
<dbReference type="GO" id="GO:0016779">
    <property type="term" value="F:nucleotidyltransferase activity"/>
    <property type="evidence" value="ECO:0007669"/>
    <property type="project" value="UniProtKB-KW"/>
</dbReference>
<feature type="repeat" description="ANK" evidence="8">
    <location>
        <begin position="63"/>
        <end position="95"/>
    </location>
</feature>
<evidence type="ECO:0000313" key="12">
    <source>
        <dbReference type="Proteomes" id="UP000677228"/>
    </source>
</evidence>
<evidence type="ECO:0000313" key="10">
    <source>
        <dbReference type="EMBL" id="CAF1277814.1"/>
    </source>
</evidence>
<gene>
    <name evidence="10" type="ORF">OVA965_LOCUS27498</name>
    <name evidence="11" type="ORF">TMI583_LOCUS28247</name>
</gene>
<dbReference type="InterPro" id="IPR002110">
    <property type="entry name" value="Ankyrin_rpt"/>
</dbReference>
<sequence>MKLRYPIQKHCLTVRLLSIATSAPVSTTTISPFYIACRNNKIELVKELLETMTPEAINRIEPNGSTALHVASYQGHKEIVELLLQNHANHAIINKHNCTPLEEAKTDEIKQLIITRRKNTRFCSVAIEWILATNDADYQAHEYWKKLEAYGKDPKFYHFINYIKEDYVEKDLKEIDRIDTIRQYFDRAFMERDPLYLIKAYTADTGFYSTLNVHLAQLRLENLTAIDNLSRAHLIAIIARHPKFDALSYIGTTYRGMLIIDEDLKQYKVGTRILTKTFSSTSKEIAVARRFLDSSDSSGRFDAICTYTIRNQRTALDIEKVSVFKDEQEVLILPYSAFKIIEIRRNESRIEIELKECEPWN</sequence>